<keyword evidence="7" id="KW-0653">Protein transport</keyword>
<keyword evidence="3" id="KW-1003">Cell membrane</keyword>
<evidence type="ECO:0000256" key="8">
    <source>
        <dbReference type="SAM" id="Phobius"/>
    </source>
</evidence>
<evidence type="ECO:0000256" key="7">
    <source>
        <dbReference type="RuleBase" id="RU003879"/>
    </source>
</evidence>
<evidence type="ECO:0000256" key="3">
    <source>
        <dbReference type="ARBA" id="ARBA00022475"/>
    </source>
</evidence>
<feature type="transmembrane region" description="Helical" evidence="8">
    <location>
        <begin position="20"/>
        <end position="38"/>
    </location>
</feature>
<organism evidence="9 10">
    <name type="scientific">Paraglaciecola hydrolytica</name>
    <dbReference type="NCBI Taxonomy" id="1799789"/>
    <lineage>
        <taxon>Bacteria</taxon>
        <taxon>Pseudomonadati</taxon>
        <taxon>Pseudomonadota</taxon>
        <taxon>Gammaproteobacteria</taxon>
        <taxon>Alteromonadales</taxon>
        <taxon>Alteromonadaceae</taxon>
        <taxon>Paraglaciecola</taxon>
    </lineage>
</organism>
<evidence type="ECO:0000256" key="2">
    <source>
        <dbReference type="ARBA" id="ARBA00005811"/>
    </source>
</evidence>
<evidence type="ECO:0000256" key="1">
    <source>
        <dbReference type="ARBA" id="ARBA00004162"/>
    </source>
</evidence>
<proteinExistence type="inferred from homology"/>
<dbReference type="EMBL" id="LSNE01000003">
    <property type="protein sequence ID" value="KXI29553.1"/>
    <property type="molecule type" value="Genomic_DNA"/>
</dbReference>
<evidence type="ECO:0000256" key="5">
    <source>
        <dbReference type="ARBA" id="ARBA00022989"/>
    </source>
</evidence>
<gene>
    <name evidence="9" type="ORF">AX660_05715</name>
</gene>
<dbReference type="RefSeq" id="WP_068372216.1">
    <property type="nucleotide sequence ID" value="NZ_LSNE01000003.1"/>
</dbReference>
<evidence type="ECO:0000256" key="6">
    <source>
        <dbReference type="ARBA" id="ARBA00023136"/>
    </source>
</evidence>
<evidence type="ECO:0000313" key="9">
    <source>
        <dbReference type="EMBL" id="KXI29553.1"/>
    </source>
</evidence>
<dbReference type="GO" id="GO:0022857">
    <property type="term" value="F:transmembrane transporter activity"/>
    <property type="evidence" value="ECO:0007669"/>
    <property type="project" value="InterPro"/>
</dbReference>
<dbReference type="Gene3D" id="3.30.420.270">
    <property type="match status" value="1"/>
</dbReference>
<sequence length="135" mass="14850">MKRKKHGSADDEAAIDMTPMLDIVFIMLIFFIVTTSFVKEKGLEVLRPKDSNTPPPETTKKSLAIRVNEDGTIVVNGREVDIRRVEANIQSFLAENNQDTAAVQAHPKAKHGLVTEVINEVKKAGIDNVSVLVGK</sequence>
<dbReference type="Pfam" id="PF02472">
    <property type="entry name" value="ExbD"/>
    <property type="match status" value="1"/>
</dbReference>
<dbReference type="PANTHER" id="PTHR30558:SF13">
    <property type="entry name" value="BIOPOLYMER TRANSPORT PROTEIN EXBD2"/>
    <property type="match status" value="1"/>
</dbReference>
<evidence type="ECO:0000256" key="4">
    <source>
        <dbReference type="ARBA" id="ARBA00022692"/>
    </source>
</evidence>
<keyword evidence="7" id="KW-0813">Transport</keyword>
<comment type="similarity">
    <text evidence="2 7">Belongs to the ExbD/TolR family.</text>
</comment>
<dbReference type="STRING" id="1799789.AX660_05715"/>
<dbReference type="AlphaFoldDB" id="A0A136A2V7"/>
<keyword evidence="6 8" id="KW-0472">Membrane</keyword>
<name>A0A136A2V7_9ALTE</name>
<dbReference type="GO" id="GO:0005886">
    <property type="term" value="C:plasma membrane"/>
    <property type="evidence" value="ECO:0007669"/>
    <property type="project" value="UniProtKB-SubCell"/>
</dbReference>
<keyword evidence="10" id="KW-1185">Reference proteome</keyword>
<comment type="subcellular location">
    <subcellularLocation>
        <location evidence="1">Cell membrane</location>
        <topology evidence="1">Single-pass membrane protein</topology>
    </subcellularLocation>
    <subcellularLocation>
        <location evidence="7">Cell membrane</location>
        <topology evidence="7">Single-pass type II membrane protein</topology>
    </subcellularLocation>
</comment>
<dbReference type="Proteomes" id="UP000070299">
    <property type="component" value="Unassembled WGS sequence"/>
</dbReference>
<dbReference type="OrthoDB" id="9793581at2"/>
<keyword evidence="5 8" id="KW-1133">Transmembrane helix</keyword>
<evidence type="ECO:0000313" key="10">
    <source>
        <dbReference type="Proteomes" id="UP000070299"/>
    </source>
</evidence>
<reference evidence="10" key="1">
    <citation type="submission" date="2016-02" db="EMBL/GenBank/DDBJ databases">
        <authorList>
            <person name="Schultz-Johansen M."/>
            <person name="Glaring M.A."/>
            <person name="Bech P.K."/>
            <person name="Stougaard P."/>
        </authorList>
    </citation>
    <scope>NUCLEOTIDE SEQUENCE [LARGE SCALE GENOMIC DNA]</scope>
    <source>
        <strain evidence="10">S66</strain>
    </source>
</reference>
<keyword evidence="4 7" id="KW-0812">Transmembrane</keyword>
<comment type="caution">
    <text evidence="9">The sequence shown here is derived from an EMBL/GenBank/DDBJ whole genome shotgun (WGS) entry which is preliminary data.</text>
</comment>
<accession>A0A136A2V7</accession>
<dbReference type="InterPro" id="IPR003400">
    <property type="entry name" value="ExbD"/>
</dbReference>
<protein>
    <submittedName>
        <fullName evidence="9">Biopolymer transporter ExbD</fullName>
    </submittedName>
</protein>
<dbReference type="PANTHER" id="PTHR30558">
    <property type="entry name" value="EXBD MEMBRANE COMPONENT OF PMF-DRIVEN MACROMOLECULE IMPORT SYSTEM"/>
    <property type="match status" value="1"/>
</dbReference>
<dbReference type="GO" id="GO:0015031">
    <property type="term" value="P:protein transport"/>
    <property type="evidence" value="ECO:0007669"/>
    <property type="project" value="UniProtKB-KW"/>
</dbReference>